<feature type="compositionally biased region" description="Low complexity" evidence="1">
    <location>
        <begin position="587"/>
        <end position="602"/>
    </location>
</feature>
<accession>A0A1G1W1N1</accession>
<dbReference type="EMBL" id="MHCN01000013">
    <property type="protein sequence ID" value="OGY21484.1"/>
    <property type="molecule type" value="Genomic_DNA"/>
</dbReference>
<dbReference type="Gene3D" id="2.130.10.10">
    <property type="entry name" value="YVTN repeat-like/Quinoprotein amine dehydrogenase"/>
    <property type="match status" value="2"/>
</dbReference>
<feature type="transmembrane region" description="Helical" evidence="2">
    <location>
        <begin position="495"/>
        <end position="516"/>
    </location>
</feature>
<dbReference type="InterPro" id="IPR002372">
    <property type="entry name" value="PQQ_rpt_dom"/>
</dbReference>
<feature type="transmembrane region" description="Helical" evidence="2">
    <location>
        <begin position="450"/>
        <end position="475"/>
    </location>
</feature>
<evidence type="ECO:0000259" key="3">
    <source>
        <dbReference type="Pfam" id="PF13360"/>
    </source>
</evidence>
<evidence type="ECO:0000313" key="5">
    <source>
        <dbReference type="Proteomes" id="UP000176299"/>
    </source>
</evidence>
<dbReference type="AlphaFoldDB" id="A0A1G1W1N1"/>
<name>A0A1G1W1N1_9BACT</name>
<dbReference type="SMART" id="SM00564">
    <property type="entry name" value="PQQ"/>
    <property type="match status" value="8"/>
</dbReference>
<dbReference type="InterPro" id="IPR011047">
    <property type="entry name" value="Quinoprotein_ADH-like_sf"/>
</dbReference>
<keyword evidence="2" id="KW-0472">Membrane</keyword>
<evidence type="ECO:0000256" key="2">
    <source>
        <dbReference type="SAM" id="Phobius"/>
    </source>
</evidence>
<keyword evidence="2" id="KW-0812">Transmembrane</keyword>
<proteinExistence type="predicted"/>
<dbReference type="Gene3D" id="2.80.10.50">
    <property type="match status" value="1"/>
</dbReference>
<dbReference type="PANTHER" id="PTHR34512:SF30">
    <property type="entry name" value="OUTER MEMBRANE PROTEIN ASSEMBLY FACTOR BAMB"/>
    <property type="match status" value="1"/>
</dbReference>
<dbReference type="Pfam" id="PF13360">
    <property type="entry name" value="PQQ_2"/>
    <property type="match status" value="2"/>
</dbReference>
<comment type="caution">
    <text evidence="4">The sequence shown here is derived from an EMBL/GenBank/DDBJ whole genome shotgun (WGS) entry which is preliminary data.</text>
</comment>
<feature type="domain" description="Pyrrolo-quinoline quinone repeat" evidence="3">
    <location>
        <begin position="49"/>
        <end position="179"/>
    </location>
</feature>
<dbReference type="PANTHER" id="PTHR34512">
    <property type="entry name" value="CELL SURFACE PROTEIN"/>
    <property type="match status" value="1"/>
</dbReference>
<feature type="compositionally biased region" description="Polar residues" evidence="1">
    <location>
        <begin position="577"/>
        <end position="586"/>
    </location>
</feature>
<feature type="region of interest" description="Disordered" evidence="1">
    <location>
        <begin position="577"/>
        <end position="606"/>
    </location>
</feature>
<evidence type="ECO:0000313" key="4">
    <source>
        <dbReference type="EMBL" id="OGY21484.1"/>
    </source>
</evidence>
<dbReference type="InterPro" id="IPR015943">
    <property type="entry name" value="WD40/YVTN_repeat-like_dom_sf"/>
</dbReference>
<dbReference type="SUPFAM" id="SSF50998">
    <property type="entry name" value="Quinoprotein alcohol dehydrogenase-like"/>
    <property type="match status" value="1"/>
</dbReference>
<dbReference type="STRING" id="1802591.A2113_01865"/>
<reference evidence="4 5" key="1">
    <citation type="journal article" date="2016" name="Nat. Commun.">
        <title>Thousands of microbial genomes shed light on interconnected biogeochemical processes in an aquifer system.</title>
        <authorList>
            <person name="Anantharaman K."/>
            <person name="Brown C.T."/>
            <person name="Hug L.A."/>
            <person name="Sharon I."/>
            <person name="Castelle C.J."/>
            <person name="Probst A.J."/>
            <person name="Thomas B.C."/>
            <person name="Singh A."/>
            <person name="Wilkins M.J."/>
            <person name="Karaoz U."/>
            <person name="Brodie E.L."/>
            <person name="Williams K.H."/>
            <person name="Hubbard S.S."/>
            <person name="Banfield J.F."/>
        </authorList>
    </citation>
    <scope>NUCLEOTIDE SEQUENCE [LARGE SCALE GENOMIC DNA]</scope>
</reference>
<sequence length="658" mass="72440">MTKIKLPTIAFSFLLFSTCVFIFIPNVNAQLANSPWPMFHGTNKLTGQSVYDASKVDGTIKWKFKADGGVETSPVIGIDGTIYFIDHKCNLYAVDQNGSQKWKFSGGKPIFTKEWNNWSCAHSTPAIAKDGTIYALMMTGSFFAVNPDGTEKWRAPVFAFNDGWSSPVIASDGTIYVSSEIYPPRETGKEMEKPGYVYAFNPDGTKKWERTNGSAGGSNSVAAIADDGTVYLGTSESRENDHPFEMKLFAFNPDGSTKWSFWPDNGVIEGSPAIGKDGTIYFGTKGKDDPRNANFYALNPDGTEQWRVPLSQGESITPAIANDGTIYFGDWGGTFYAYDAQGKEKWRVQIPESESVYESLSSSPAISADGTLYFGSTMGLFFAYSKDGEEKWRSKIEGGGIVASPAIGADGTVYVTTVPGELLAFGPNKGVSASSSSATGKKELGFMSKYLLTIGLATTYLLGTILIFYLVIFLLRKKLSGKLLSVYEFSKNHKIIICVIFLIFAGSLGGSSYMFFINTKKVSTPAASQEKDNTTHISCPKNVYQRGENAYYAVYWENNKAVQKDISVKEHEQIKSSCKNTTLPEAQNQGQNTNTPQTDTGNSENDKCPHHIYGTWENGFYGAYGGRTTKDLTNDESKWIQQNCPNTTWPEQYRNDKK</sequence>
<organism evidence="4 5">
    <name type="scientific">Candidatus Woykebacteria bacterium GWA1_44_8</name>
    <dbReference type="NCBI Taxonomy" id="1802591"/>
    <lineage>
        <taxon>Bacteria</taxon>
        <taxon>Candidatus Woykeibacteriota</taxon>
    </lineage>
</organism>
<protein>
    <recommendedName>
        <fullName evidence="3">Pyrrolo-quinoline quinone repeat domain-containing protein</fullName>
    </recommendedName>
</protein>
<dbReference type="Proteomes" id="UP000176299">
    <property type="component" value="Unassembled WGS sequence"/>
</dbReference>
<evidence type="ECO:0000256" key="1">
    <source>
        <dbReference type="SAM" id="MobiDB-lite"/>
    </source>
</evidence>
<dbReference type="InterPro" id="IPR018391">
    <property type="entry name" value="PQQ_b-propeller_rpt"/>
</dbReference>
<feature type="domain" description="Pyrrolo-quinoline quinone repeat" evidence="3">
    <location>
        <begin position="250"/>
        <end position="425"/>
    </location>
</feature>
<keyword evidence="2" id="KW-1133">Transmembrane helix</keyword>
<gene>
    <name evidence="4" type="ORF">A2113_01865</name>
</gene>